<evidence type="ECO:0000313" key="2">
    <source>
        <dbReference type="EMBL" id="MEE6260063.1"/>
    </source>
</evidence>
<accession>A0ABU7RU81</accession>
<sequence>MTNVQQPEMRRNGLNPTVQDSKGPRPDEPTRASGGGGRRVPPDQVSPYGRTARPVAEDPDRRAAGRSGARPVAGGRDAD</sequence>
<evidence type="ECO:0000313" key="3">
    <source>
        <dbReference type="Proteomes" id="UP001332243"/>
    </source>
</evidence>
<feature type="region of interest" description="Disordered" evidence="1">
    <location>
        <begin position="1"/>
        <end position="79"/>
    </location>
</feature>
<proteinExistence type="predicted"/>
<keyword evidence="3" id="KW-1185">Reference proteome</keyword>
<reference evidence="2 3" key="1">
    <citation type="submission" date="2024-01" db="EMBL/GenBank/DDBJ databases">
        <title>Genome insights into Plantactinospora sonchi sp. nov.</title>
        <authorList>
            <person name="Wang L."/>
        </authorList>
    </citation>
    <scope>NUCLEOTIDE SEQUENCE [LARGE SCALE GENOMIC DNA]</scope>
    <source>
        <strain evidence="2 3">NEAU-QY2</strain>
    </source>
</reference>
<gene>
    <name evidence="2" type="ORF">V1633_16350</name>
</gene>
<protein>
    <submittedName>
        <fullName evidence="2">Uncharacterized protein</fullName>
    </submittedName>
</protein>
<dbReference type="RefSeq" id="WP_331215164.1">
    <property type="nucleotide sequence ID" value="NZ_JAZGQK010000012.1"/>
</dbReference>
<comment type="caution">
    <text evidence="2">The sequence shown here is derived from an EMBL/GenBank/DDBJ whole genome shotgun (WGS) entry which is preliminary data.</text>
</comment>
<evidence type="ECO:0000256" key="1">
    <source>
        <dbReference type="SAM" id="MobiDB-lite"/>
    </source>
</evidence>
<dbReference type="Proteomes" id="UP001332243">
    <property type="component" value="Unassembled WGS sequence"/>
</dbReference>
<organism evidence="2 3">
    <name type="scientific">Plantactinospora sonchi</name>
    <dbReference type="NCBI Taxonomy" id="1544735"/>
    <lineage>
        <taxon>Bacteria</taxon>
        <taxon>Bacillati</taxon>
        <taxon>Actinomycetota</taxon>
        <taxon>Actinomycetes</taxon>
        <taxon>Micromonosporales</taxon>
        <taxon>Micromonosporaceae</taxon>
        <taxon>Plantactinospora</taxon>
    </lineage>
</organism>
<name>A0ABU7RU81_9ACTN</name>
<dbReference type="EMBL" id="JAZGQK010000012">
    <property type="protein sequence ID" value="MEE6260063.1"/>
    <property type="molecule type" value="Genomic_DNA"/>
</dbReference>